<evidence type="ECO:0000313" key="3">
    <source>
        <dbReference type="Proteomes" id="UP000245959"/>
    </source>
</evidence>
<dbReference type="Proteomes" id="UP000245959">
    <property type="component" value="Unassembled WGS sequence"/>
</dbReference>
<dbReference type="Proteomes" id="UP000576225">
    <property type="component" value="Unassembled WGS sequence"/>
</dbReference>
<reference evidence="2 3" key="1">
    <citation type="submission" date="2018-04" db="EMBL/GenBank/DDBJ databases">
        <title>Genomic Encyclopedia of Type Strains, Phase IV (KMG-IV): sequencing the most valuable type-strain genomes for metagenomic binning, comparative biology and taxonomic classification.</title>
        <authorList>
            <person name="Goeker M."/>
        </authorList>
    </citation>
    <scope>NUCLEOTIDE SEQUENCE [LARGE SCALE GENOMIC DNA]</scope>
    <source>
        <strain evidence="2 3">DSM 14823</strain>
    </source>
</reference>
<evidence type="ECO:0000313" key="4">
    <source>
        <dbReference type="Proteomes" id="UP000576225"/>
    </source>
</evidence>
<sequence>MFGWLHRKAIEKTAVPECSDKAVDAWMRRQNGAEKLRKDEFREIGKHCYRDPGQAKDDEERNRWLLDREVALEWYCRWKRTLIQLNDERFQADLRRRRELLELELARLEHYRNVPASVLFATIQEPERSRRFYEICRYQQNTASPAE</sequence>
<dbReference type="GeneID" id="78293865"/>
<dbReference type="AlphaFoldDB" id="A0A2U1B9Z9"/>
<dbReference type="EMBL" id="QEKH01000002">
    <property type="protein sequence ID" value="PVY45504.1"/>
    <property type="molecule type" value="Genomic_DNA"/>
</dbReference>
<dbReference type="EMBL" id="JABAEW010000025">
    <property type="protein sequence ID" value="NMD87499.1"/>
    <property type="molecule type" value="Genomic_DNA"/>
</dbReference>
<gene>
    <name evidence="2" type="ORF">C8D82_10275</name>
    <name evidence="1" type="ORF">HF882_12980</name>
</gene>
<organism evidence="2 3">
    <name type="scientific">Victivallis vadensis</name>
    <dbReference type="NCBI Taxonomy" id="172901"/>
    <lineage>
        <taxon>Bacteria</taxon>
        <taxon>Pseudomonadati</taxon>
        <taxon>Lentisphaerota</taxon>
        <taxon>Lentisphaeria</taxon>
        <taxon>Victivallales</taxon>
        <taxon>Victivallaceae</taxon>
        <taxon>Victivallis</taxon>
    </lineage>
</organism>
<proteinExistence type="predicted"/>
<evidence type="ECO:0000313" key="2">
    <source>
        <dbReference type="EMBL" id="PVY45504.1"/>
    </source>
</evidence>
<comment type="caution">
    <text evidence="2">The sequence shown here is derived from an EMBL/GenBank/DDBJ whole genome shotgun (WGS) entry which is preliminary data.</text>
</comment>
<evidence type="ECO:0000313" key="1">
    <source>
        <dbReference type="EMBL" id="NMD87499.1"/>
    </source>
</evidence>
<dbReference type="RefSeq" id="WP_116882533.1">
    <property type="nucleotide sequence ID" value="NZ_CALXNT010000097.1"/>
</dbReference>
<protein>
    <submittedName>
        <fullName evidence="2">Uncharacterized protein</fullName>
    </submittedName>
</protein>
<keyword evidence="3" id="KW-1185">Reference proteome</keyword>
<accession>A0A2U1B9Z9</accession>
<name>A0A2U1B9Z9_9BACT</name>
<reference evidence="1 4" key="2">
    <citation type="submission" date="2020-04" db="EMBL/GenBank/DDBJ databases">
        <authorList>
            <person name="Hitch T.C.A."/>
            <person name="Wylensek D."/>
            <person name="Clavel T."/>
        </authorList>
    </citation>
    <scope>NUCLEOTIDE SEQUENCE [LARGE SCALE GENOMIC DNA]</scope>
    <source>
        <strain evidence="1 4">COR2-253-APC-1A</strain>
    </source>
</reference>